<accession>A0ABN8XF48</accession>
<keyword evidence="2" id="KW-1185">Reference proteome</keyword>
<gene>
    <name evidence="1" type="ORF">MFUM_1545</name>
</gene>
<name>A0ABN8XF48_9BACT</name>
<evidence type="ECO:0000313" key="2">
    <source>
        <dbReference type="Proteomes" id="UP001161497"/>
    </source>
</evidence>
<dbReference type="EMBL" id="OX458932">
    <property type="protein sequence ID" value="CAI9085886.1"/>
    <property type="molecule type" value="Genomic_DNA"/>
</dbReference>
<protein>
    <submittedName>
        <fullName evidence="1">Uncharacterized protein</fullName>
    </submittedName>
</protein>
<evidence type="ECO:0000313" key="1">
    <source>
        <dbReference type="EMBL" id="CAI9085886.1"/>
    </source>
</evidence>
<sequence length="40" mass="4893">MRAKILIKLIMMEDYLIKKSKRFLLTVGLKNQRSKRKRFP</sequence>
<organism evidence="1 2">
    <name type="scientific">Candidatus Methylacidiphilum fumarolicum</name>
    <dbReference type="NCBI Taxonomy" id="591154"/>
    <lineage>
        <taxon>Bacteria</taxon>
        <taxon>Pseudomonadati</taxon>
        <taxon>Verrucomicrobiota</taxon>
        <taxon>Methylacidiphilae</taxon>
        <taxon>Methylacidiphilales</taxon>
        <taxon>Methylacidiphilaceae</taxon>
        <taxon>Methylacidiphilum (ex Ratnadevi et al. 2023)</taxon>
    </lineage>
</organism>
<dbReference type="Proteomes" id="UP001161497">
    <property type="component" value="Chromosome"/>
</dbReference>
<proteinExistence type="predicted"/>
<reference evidence="1" key="1">
    <citation type="submission" date="2023-03" db="EMBL/GenBank/DDBJ databases">
        <authorList>
            <person name="Cremers G."/>
            <person name="Picone N."/>
        </authorList>
    </citation>
    <scope>NUCLEOTIDE SEQUENCE</scope>
    <source>
        <strain evidence="1">Sample_alias</strain>
    </source>
</reference>